<proteinExistence type="predicted"/>
<evidence type="ECO:0000256" key="5">
    <source>
        <dbReference type="ARBA" id="ARBA00023027"/>
    </source>
</evidence>
<dbReference type="NCBIfam" id="NF007032">
    <property type="entry name" value="PRK09496.1-4"/>
    <property type="match status" value="1"/>
</dbReference>
<dbReference type="InterPro" id="IPR003148">
    <property type="entry name" value="RCK_N"/>
</dbReference>
<keyword evidence="3" id="KW-0633">Potassium transport</keyword>
<dbReference type="GO" id="GO:0015079">
    <property type="term" value="F:potassium ion transmembrane transporter activity"/>
    <property type="evidence" value="ECO:0007669"/>
    <property type="project" value="InterPro"/>
</dbReference>
<feature type="domain" description="RCK N-terminal" evidence="7">
    <location>
        <begin position="228"/>
        <end position="346"/>
    </location>
</feature>
<keyword evidence="4" id="KW-0630">Potassium</keyword>
<feature type="domain" description="RCK C-terminal" evidence="8">
    <location>
        <begin position="140"/>
        <end position="221"/>
    </location>
</feature>
<organism evidence="9 10">
    <name type="scientific">Oceanirhabdus seepicola</name>
    <dbReference type="NCBI Taxonomy" id="2828781"/>
    <lineage>
        <taxon>Bacteria</taxon>
        <taxon>Bacillati</taxon>
        <taxon>Bacillota</taxon>
        <taxon>Clostridia</taxon>
        <taxon>Eubacteriales</taxon>
        <taxon>Clostridiaceae</taxon>
        <taxon>Oceanirhabdus</taxon>
    </lineage>
</organism>
<evidence type="ECO:0000313" key="9">
    <source>
        <dbReference type="EMBL" id="MCM1989040.1"/>
    </source>
</evidence>
<dbReference type="PROSITE" id="PS51201">
    <property type="entry name" value="RCK_N"/>
    <property type="match status" value="2"/>
</dbReference>
<dbReference type="GO" id="GO:0005886">
    <property type="term" value="C:plasma membrane"/>
    <property type="evidence" value="ECO:0007669"/>
    <property type="project" value="InterPro"/>
</dbReference>
<dbReference type="Pfam" id="PF02080">
    <property type="entry name" value="TrkA_C"/>
    <property type="match status" value="2"/>
</dbReference>
<reference evidence="9" key="1">
    <citation type="journal article" date="2021" name="mSystems">
        <title>Bacteria and Archaea Synergistically Convert Glycine Betaine to Biogenic Methane in the Formosa Cold Seep of the South China Sea.</title>
        <authorList>
            <person name="Li L."/>
            <person name="Zhang W."/>
            <person name="Zhang S."/>
            <person name="Song L."/>
            <person name="Sun Q."/>
            <person name="Zhang H."/>
            <person name="Xiang H."/>
            <person name="Dong X."/>
        </authorList>
    </citation>
    <scope>NUCLEOTIDE SEQUENCE</scope>
    <source>
        <strain evidence="9">ZWT</strain>
    </source>
</reference>
<dbReference type="SUPFAM" id="SSF51735">
    <property type="entry name" value="NAD(P)-binding Rossmann-fold domains"/>
    <property type="match status" value="2"/>
</dbReference>
<feature type="domain" description="RCK N-terminal" evidence="7">
    <location>
        <begin position="1"/>
        <end position="120"/>
    </location>
</feature>
<evidence type="ECO:0000259" key="8">
    <source>
        <dbReference type="PROSITE" id="PS51202"/>
    </source>
</evidence>
<protein>
    <recommendedName>
        <fullName evidence="1">Trk system potassium uptake protein TrkA</fullName>
    </recommendedName>
</protein>
<dbReference type="Gene3D" id="3.30.70.1450">
    <property type="entry name" value="Regulator of K+ conductance, C-terminal domain"/>
    <property type="match status" value="2"/>
</dbReference>
<evidence type="ECO:0000256" key="1">
    <source>
        <dbReference type="ARBA" id="ARBA00017378"/>
    </source>
</evidence>
<dbReference type="RefSeq" id="WP_250857905.1">
    <property type="nucleotide sequence ID" value="NZ_JAGSOJ010000001.1"/>
</dbReference>
<feature type="domain" description="RCK C-terminal" evidence="8">
    <location>
        <begin position="366"/>
        <end position="447"/>
    </location>
</feature>
<keyword evidence="5" id="KW-0520">NAD</keyword>
<sequence>MKVMIIGAGKLGTKLATAMLNGEIRVTIMDNNPIILDRLKDHLDVLTINANGARKEVLEELNISSYDLIISVTSSDETNVLISSMAKSLGCTSSIARIRNPEYANQLDFMKNVYNIDHVINPELATSNAILRYLMESYTFSFGDYASGKVSLVNFNIKNLSDFVNKKISELNCIDDLLIVAISRNGDIIIPHGGTILEENDFIYVIGQRDKIKIIAKILKESIDKKTIKKAMILGGGKIGYYLADSLSQKGINVKIVESDINRCKALADKLNDNVLVIHGDGTDINLLEEEDLAEMDAFIGATGYDEENLFMSLRAKQLNVGKVIAKISRQSYVHIIEKLGIDLAINPVNITASEILKYIRGGRVVSVSLLLDGQAEVTEIIASNNLQVLNKPIKNLNLPKGIIIGAIVHNDEVIIPKGNSKIQAGDRIVVFSLLAEVPTLETFFRLKDGR</sequence>
<dbReference type="Gene3D" id="3.40.50.720">
    <property type="entry name" value="NAD(P)-binding Rossmann-like Domain"/>
    <property type="match status" value="2"/>
</dbReference>
<dbReference type="EMBL" id="JAGSOJ010000001">
    <property type="protein sequence ID" value="MCM1989040.1"/>
    <property type="molecule type" value="Genomic_DNA"/>
</dbReference>
<dbReference type="SUPFAM" id="SSF116726">
    <property type="entry name" value="TrkA C-terminal domain-like"/>
    <property type="match status" value="2"/>
</dbReference>
<evidence type="ECO:0000256" key="6">
    <source>
        <dbReference type="ARBA" id="ARBA00023065"/>
    </source>
</evidence>
<evidence type="ECO:0000259" key="7">
    <source>
        <dbReference type="PROSITE" id="PS51201"/>
    </source>
</evidence>
<dbReference type="PRINTS" id="PR00335">
    <property type="entry name" value="KUPTAKETRKA"/>
</dbReference>
<evidence type="ECO:0000256" key="2">
    <source>
        <dbReference type="ARBA" id="ARBA00022448"/>
    </source>
</evidence>
<evidence type="ECO:0000256" key="4">
    <source>
        <dbReference type="ARBA" id="ARBA00022958"/>
    </source>
</evidence>
<dbReference type="NCBIfam" id="NF007041">
    <property type="entry name" value="PRK09496.3-4"/>
    <property type="match status" value="1"/>
</dbReference>
<dbReference type="InterPro" id="IPR050721">
    <property type="entry name" value="Trk_Ktr_HKT_K-transport"/>
</dbReference>
<dbReference type="NCBIfam" id="NF007031">
    <property type="entry name" value="PRK09496.1-2"/>
    <property type="match status" value="1"/>
</dbReference>
<evidence type="ECO:0000256" key="3">
    <source>
        <dbReference type="ARBA" id="ARBA00022538"/>
    </source>
</evidence>
<dbReference type="AlphaFoldDB" id="A0A9J6P0Q9"/>
<accession>A0A9J6P0Q9</accession>
<dbReference type="PANTHER" id="PTHR43833">
    <property type="entry name" value="POTASSIUM CHANNEL PROTEIN 2-RELATED-RELATED"/>
    <property type="match status" value="1"/>
</dbReference>
<keyword evidence="10" id="KW-1185">Reference proteome</keyword>
<name>A0A9J6P0Q9_9CLOT</name>
<keyword evidence="6" id="KW-0406">Ion transport</keyword>
<reference evidence="9" key="2">
    <citation type="submission" date="2021-04" db="EMBL/GenBank/DDBJ databases">
        <authorList>
            <person name="Dong X."/>
        </authorList>
    </citation>
    <scope>NUCLEOTIDE SEQUENCE</scope>
    <source>
        <strain evidence="9">ZWT</strain>
    </source>
</reference>
<dbReference type="Pfam" id="PF02254">
    <property type="entry name" value="TrkA_N"/>
    <property type="match status" value="2"/>
</dbReference>
<dbReference type="PROSITE" id="PS51202">
    <property type="entry name" value="RCK_C"/>
    <property type="match status" value="2"/>
</dbReference>
<dbReference type="InterPro" id="IPR036721">
    <property type="entry name" value="RCK_C_sf"/>
</dbReference>
<comment type="caution">
    <text evidence="9">The sequence shown here is derived from an EMBL/GenBank/DDBJ whole genome shotgun (WGS) entry which is preliminary data.</text>
</comment>
<dbReference type="InterPro" id="IPR036291">
    <property type="entry name" value="NAD(P)-bd_dom_sf"/>
</dbReference>
<dbReference type="InterPro" id="IPR006037">
    <property type="entry name" value="RCK_C"/>
</dbReference>
<evidence type="ECO:0000313" key="10">
    <source>
        <dbReference type="Proteomes" id="UP001056429"/>
    </source>
</evidence>
<dbReference type="Proteomes" id="UP001056429">
    <property type="component" value="Unassembled WGS sequence"/>
</dbReference>
<keyword evidence="2" id="KW-0813">Transport</keyword>
<dbReference type="InterPro" id="IPR006036">
    <property type="entry name" value="K_uptake_TrkA"/>
</dbReference>
<dbReference type="NCBIfam" id="NF007039">
    <property type="entry name" value="PRK09496.3-2"/>
    <property type="match status" value="1"/>
</dbReference>
<dbReference type="PANTHER" id="PTHR43833:SF5">
    <property type="entry name" value="TRK SYSTEM POTASSIUM UPTAKE PROTEIN TRKA"/>
    <property type="match status" value="1"/>
</dbReference>
<gene>
    <name evidence="9" type="primary">trkA</name>
    <name evidence="9" type="ORF">KDK92_04745</name>
</gene>